<organism evidence="2 3">
    <name type="scientific">Ignelater luminosus</name>
    <name type="common">Cucubano</name>
    <name type="synonym">Pyrophorus luminosus</name>
    <dbReference type="NCBI Taxonomy" id="2038154"/>
    <lineage>
        <taxon>Eukaryota</taxon>
        <taxon>Metazoa</taxon>
        <taxon>Ecdysozoa</taxon>
        <taxon>Arthropoda</taxon>
        <taxon>Hexapoda</taxon>
        <taxon>Insecta</taxon>
        <taxon>Pterygota</taxon>
        <taxon>Neoptera</taxon>
        <taxon>Endopterygota</taxon>
        <taxon>Coleoptera</taxon>
        <taxon>Polyphaga</taxon>
        <taxon>Elateriformia</taxon>
        <taxon>Elateroidea</taxon>
        <taxon>Elateridae</taxon>
        <taxon>Agrypninae</taxon>
        <taxon>Pyrophorini</taxon>
        <taxon>Ignelater</taxon>
    </lineage>
</organism>
<proteinExistence type="predicted"/>
<protein>
    <recommendedName>
        <fullName evidence="4">DUF19 domain-containing protein</fullName>
    </recommendedName>
</protein>
<dbReference type="Proteomes" id="UP000801492">
    <property type="component" value="Unassembled WGS sequence"/>
</dbReference>
<evidence type="ECO:0000256" key="1">
    <source>
        <dbReference type="SAM" id="SignalP"/>
    </source>
</evidence>
<dbReference type="EMBL" id="VTPC01071985">
    <property type="protein sequence ID" value="KAF2888990.1"/>
    <property type="molecule type" value="Genomic_DNA"/>
</dbReference>
<comment type="caution">
    <text evidence="2">The sequence shown here is derived from an EMBL/GenBank/DDBJ whole genome shotgun (WGS) entry which is preliminary data.</text>
</comment>
<keyword evidence="3" id="KW-1185">Reference proteome</keyword>
<evidence type="ECO:0000313" key="3">
    <source>
        <dbReference type="Proteomes" id="UP000801492"/>
    </source>
</evidence>
<reference evidence="2" key="1">
    <citation type="submission" date="2019-08" db="EMBL/GenBank/DDBJ databases">
        <title>The genome of the North American firefly Photinus pyralis.</title>
        <authorList>
            <consortium name="Photinus pyralis genome working group"/>
            <person name="Fallon T.R."/>
            <person name="Sander Lower S.E."/>
            <person name="Weng J.-K."/>
        </authorList>
    </citation>
    <scope>NUCLEOTIDE SEQUENCE</scope>
    <source>
        <strain evidence="2">TRF0915ILg1</strain>
        <tissue evidence="2">Whole body</tissue>
    </source>
</reference>
<name>A0A8K0G251_IGNLU</name>
<dbReference type="Pfam" id="PF07165">
    <property type="entry name" value="DUF1397"/>
    <property type="match status" value="1"/>
</dbReference>
<evidence type="ECO:0000313" key="2">
    <source>
        <dbReference type="EMBL" id="KAF2888990.1"/>
    </source>
</evidence>
<feature type="chain" id="PRO_5035457701" description="DUF19 domain-containing protein" evidence="1">
    <location>
        <begin position="21"/>
        <end position="230"/>
    </location>
</feature>
<accession>A0A8K0G251</accession>
<dbReference type="AlphaFoldDB" id="A0A8K0G251"/>
<evidence type="ECO:0008006" key="4">
    <source>
        <dbReference type="Google" id="ProtNLM"/>
    </source>
</evidence>
<dbReference type="InterPro" id="IPR009832">
    <property type="entry name" value="DUF1397"/>
</dbReference>
<sequence length="230" mass="26518">MLKYCIYLTLLLVAVYLVEERTVQEEEAIIRNFIQGKCLKNGGENAYSDLEKSFDETWGCIMDELGSTNPQSESEMLHIVCTEMPSALHSCFNIILEKVDHCLDDEEKYFPNFMSEWFNLTFSTHCEGDGEVFKEHYEIYKNAECKNLDPNITETIPEKCFSKSTLLDDFQNPDYTITKGGLCGYLGHANQCFIDFVTESCGEFLANHIETHLKPTKIWCDKYLNDVEDN</sequence>
<gene>
    <name evidence="2" type="ORF">ILUMI_17183</name>
</gene>
<dbReference type="OrthoDB" id="6712663at2759"/>
<keyword evidence="1" id="KW-0732">Signal</keyword>
<feature type="signal peptide" evidence="1">
    <location>
        <begin position="1"/>
        <end position="20"/>
    </location>
</feature>